<comment type="caution">
    <text evidence="1">The sequence shown here is derived from an EMBL/GenBank/DDBJ whole genome shotgun (WGS) entry which is preliminary data.</text>
</comment>
<gene>
    <name evidence="1" type="ORF">ACFSTE_07560</name>
</gene>
<proteinExistence type="predicted"/>
<dbReference type="EMBL" id="JBHULX010000004">
    <property type="protein sequence ID" value="MFD2590687.1"/>
    <property type="molecule type" value="Genomic_DNA"/>
</dbReference>
<name>A0ABW5N568_9FLAO</name>
<keyword evidence="2" id="KW-1185">Reference proteome</keyword>
<organism evidence="1 2">
    <name type="scientific">Aquimarina hainanensis</name>
    <dbReference type="NCBI Taxonomy" id="1578017"/>
    <lineage>
        <taxon>Bacteria</taxon>
        <taxon>Pseudomonadati</taxon>
        <taxon>Bacteroidota</taxon>
        <taxon>Flavobacteriia</taxon>
        <taxon>Flavobacteriales</taxon>
        <taxon>Flavobacteriaceae</taxon>
        <taxon>Aquimarina</taxon>
    </lineage>
</organism>
<protein>
    <submittedName>
        <fullName evidence="1">Toxin-antitoxin system YwqK family antitoxin</fullName>
    </submittedName>
</protein>
<reference evidence="2" key="1">
    <citation type="journal article" date="2019" name="Int. J. Syst. Evol. Microbiol.">
        <title>The Global Catalogue of Microorganisms (GCM) 10K type strain sequencing project: providing services to taxonomists for standard genome sequencing and annotation.</title>
        <authorList>
            <consortium name="The Broad Institute Genomics Platform"/>
            <consortium name="The Broad Institute Genome Sequencing Center for Infectious Disease"/>
            <person name="Wu L."/>
            <person name="Ma J."/>
        </authorList>
    </citation>
    <scope>NUCLEOTIDE SEQUENCE [LARGE SCALE GENOMIC DNA]</scope>
    <source>
        <strain evidence="2">KCTC 42423</strain>
    </source>
</reference>
<dbReference type="Gene3D" id="3.90.930.1">
    <property type="match status" value="1"/>
</dbReference>
<sequence>MKIRYIFFLLLFLVTSFSFLEAQIKEIKKPIIPTSSHKLLKQNERGITIYKRKSDNHLLNSTYEVCKTNLNTNTDIVNSYYFSGLCEKGTFNKGYKDGFWKTTYNNKLVKTANWNKGLIMGKYRVYNTVGTLLYQTNFGTLGNGKYKDYFYKTGTLKQEGDYKNGKKQGAWCSYDQKGTLLETTIYNQGIITQ</sequence>
<dbReference type="RefSeq" id="WP_378257269.1">
    <property type="nucleotide sequence ID" value="NZ_JBHSJV010000001.1"/>
</dbReference>
<accession>A0ABW5N568</accession>
<evidence type="ECO:0000313" key="1">
    <source>
        <dbReference type="EMBL" id="MFD2590687.1"/>
    </source>
</evidence>
<dbReference type="Proteomes" id="UP001597459">
    <property type="component" value="Unassembled WGS sequence"/>
</dbReference>
<dbReference type="SUPFAM" id="SSF82185">
    <property type="entry name" value="Histone H3 K4-specific methyltransferase SET7/9 N-terminal domain"/>
    <property type="match status" value="1"/>
</dbReference>
<evidence type="ECO:0000313" key="2">
    <source>
        <dbReference type="Proteomes" id="UP001597459"/>
    </source>
</evidence>